<gene>
    <name evidence="6" type="primary">oxyR</name>
    <name evidence="6" type="ORF">Q31a_09940</name>
</gene>
<dbReference type="InterPro" id="IPR036388">
    <property type="entry name" value="WH-like_DNA-bd_sf"/>
</dbReference>
<keyword evidence="2" id="KW-0805">Transcription regulation</keyword>
<dbReference type="SUPFAM" id="SSF46785">
    <property type="entry name" value="Winged helix' DNA-binding domain"/>
    <property type="match status" value="1"/>
</dbReference>
<dbReference type="PANTHER" id="PTHR30346">
    <property type="entry name" value="TRANSCRIPTIONAL DUAL REGULATOR HCAR-RELATED"/>
    <property type="match status" value="1"/>
</dbReference>
<keyword evidence="7" id="KW-1185">Reference proteome</keyword>
<dbReference type="GO" id="GO:0003677">
    <property type="term" value="F:DNA binding"/>
    <property type="evidence" value="ECO:0007669"/>
    <property type="project" value="UniProtKB-KW"/>
</dbReference>
<organism evidence="6 7">
    <name type="scientific">Aureliella helgolandensis</name>
    <dbReference type="NCBI Taxonomy" id="2527968"/>
    <lineage>
        <taxon>Bacteria</taxon>
        <taxon>Pseudomonadati</taxon>
        <taxon>Planctomycetota</taxon>
        <taxon>Planctomycetia</taxon>
        <taxon>Pirellulales</taxon>
        <taxon>Pirellulaceae</taxon>
        <taxon>Aureliella</taxon>
    </lineage>
</organism>
<dbReference type="PANTHER" id="PTHR30346:SF0">
    <property type="entry name" value="HCA OPERON TRANSCRIPTIONAL ACTIVATOR HCAR"/>
    <property type="match status" value="1"/>
</dbReference>
<dbReference type="FunFam" id="1.10.10.10:FF:000001">
    <property type="entry name" value="LysR family transcriptional regulator"/>
    <property type="match status" value="1"/>
</dbReference>
<dbReference type="InterPro" id="IPR005119">
    <property type="entry name" value="LysR_subst-bd"/>
</dbReference>
<keyword evidence="3" id="KW-0238">DNA-binding</keyword>
<evidence type="ECO:0000256" key="2">
    <source>
        <dbReference type="ARBA" id="ARBA00023015"/>
    </source>
</evidence>
<keyword evidence="4" id="KW-0804">Transcription</keyword>
<evidence type="ECO:0000256" key="1">
    <source>
        <dbReference type="ARBA" id="ARBA00009437"/>
    </source>
</evidence>
<dbReference type="Pfam" id="PF00126">
    <property type="entry name" value="HTH_1"/>
    <property type="match status" value="1"/>
</dbReference>
<dbReference type="PROSITE" id="PS50931">
    <property type="entry name" value="HTH_LYSR"/>
    <property type="match status" value="1"/>
</dbReference>
<dbReference type="GO" id="GO:0032993">
    <property type="term" value="C:protein-DNA complex"/>
    <property type="evidence" value="ECO:0007669"/>
    <property type="project" value="TreeGrafter"/>
</dbReference>
<dbReference type="KEGG" id="ahel:Q31a_09940"/>
<feature type="domain" description="HTH lysR-type" evidence="5">
    <location>
        <begin position="1"/>
        <end position="58"/>
    </location>
</feature>
<evidence type="ECO:0000313" key="6">
    <source>
        <dbReference type="EMBL" id="QDV22708.1"/>
    </source>
</evidence>
<comment type="similarity">
    <text evidence="1">Belongs to the LysR transcriptional regulatory family.</text>
</comment>
<dbReference type="GO" id="GO:0003700">
    <property type="term" value="F:DNA-binding transcription factor activity"/>
    <property type="evidence" value="ECO:0007669"/>
    <property type="project" value="InterPro"/>
</dbReference>
<dbReference type="Pfam" id="PF03466">
    <property type="entry name" value="LysR_substrate"/>
    <property type="match status" value="1"/>
</dbReference>
<reference evidence="6 7" key="1">
    <citation type="submission" date="2019-02" db="EMBL/GenBank/DDBJ databases">
        <title>Deep-cultivation of Planctomycetes and their phenomic and genomic characterization uncovers novel biology.</title>
        <authorList>
            <person name="Wiegand S."/>
            <person name="Jogler M."/>
            <person name="Boedeker C."/>
            <person name="Pinto D."/>
            <person name="Vollmers J."/>
            <person name="Rivas-Marin E."/>
            <person name="Kohn T."/>
            <person name="Peeters S.H."/>
            <person name="Heuer A."/>
            <person name="Rast P."/>
            <person name="Oberbeckmann S."/>
            <person name="Bunk B."/>
            <person name="Jeske O."/>
            <person name="Meyerdierks A."/>
            <person name="Storesund J.E."/>
            <person name="Kallscheuer N."/>
            <person name="Luecker S."/>
            <person name="Lage O.M."/>
            <person name="Pohl T."/>
            <person name="Merkel B.J."/>
            <person name="Hornburger P."/>
            <person name="Mueller R.-W."/>
            <person name="Bruemmer F."/>
            <person name="Labrenz M."/>
            <person name="Spormann A.M."/>
            <person name="Op den Camp H."/>
            <person name="Overmann J."/>
            <person name="Amann R."/>
            <person name="Jetten M.S.M."/>
            <person name="Mascher T."/>
            <person name="Medema M.H."/>
            <person name="Devos D.P."/>
            <person name="Kaster A.-K."/>
            <person name="Ovreas L."/>
            <person name="Rohde M."/>
            <person name="Galperin M.Y."/>
            <person name="Jogler C."/>
        </authorList>
    </citation>
    <scope>NUCLEOTIDE SEQUENCE [LARGE SCALE GENOMIC DNA]</scope>
    <source>
        <strain evidence="6 7">Q31a</strain>
    </source>
</reference>
<dbReference type="EMBL" id="CP036298">
    <property type="protein sequence ID" value="QDV22708.1"/>
    <property type="molecule type" value="Genomic_DNA"/>
</dbReference>
<evidence type="ECO:0000259" key="5">
    <source>
        <dbReference type="PROSITE" id="PS50931"/>
    </source>
</evidence>
<dbReference type="PRINTS" id="PR00039">
    <property type="entry name" value="HTHLYSR"/>
</dbReference>
<dbReference type="RefSeq" id="WP_145074663.1">
    <property type="nucleotide sequence ID" value="NZ_CP036298.1"/>
</dbReference>
<dbReference type="InterPro" id="IPR036390">
    <property type="entry name" value="WH_DNA-bd_sf"/>
</dbReference>
<name>A0A518G282_9BACT</name>
<dbReference type="OrthoDB" id="9803735at2"/>
<dbReference type="CDD" id="cd05466">
    <property type="entry name" value="PBP2_LTTR_substrate"/>
    <property type="match status" value="1"/>
</dbReference>
<dbReference type="Proteomes" id="UP000318017">
    <property type="component" value="Chromosome"/>
</dbReference>
<dbReference type="Gene3D" id="1.10.10.10">
    <property type="entry name" value="Winged helix-like DNA-binding domain superfamily/Winged helix DNA-binding domain"/>
    <property type="match status" value="1"/>
</dbReference>
<protein>
    <submittedName>
        <fullName evidence="6">Hydrogen peroxide-inducible genes activator</fullName>
    </submittedName>
</protein>
<evidence type="ECO:0000256" key="3">
    <source>
        <dbReference type="ARBA" id="ARBA00023125"/>
    </source>
</evidence>
<dbReference type="SUPFAM" id="SSF53850">
    <property type="entry name" value="Periplasmic binding protein-like II"/>
    <property type="match status" value="1"/>
</dbReference>
<dbReference type="Gene3D" id="3.40.190.10">
    <property type="entry name" value="Periplasmic binding protein-like II"/>
    <property type="match status" value="2"/>
</dbReference>
<proteinExistence type="inferred from homology"/>
<evidence type="ECO:0000256" key="4">
    <source>
        <dbReference type="ARBA" id="ARBA00023163"/>
    </source>
</evidence>
<dbReference type="InterPro" id="IPR000847">
    <property type="entry name" value="LysR_HTH_N"/>
</dbReference>
<accession>A0A518G282</accession>
<evidence type="ECO:0000313" key="7">
    <source>
        <dbReference type="Proteomes" id="UP000318017"/>
    </source>
</evidence>
<sequence length="294" mass="33015">MELDQLRYFLRVAEFSNFTRAAESLMISQSALSRSIQRLEEELGQPVFERQARALKLTDAGTLLRQRAQQVLALADDMLAEITDDGQSGRIRVGAIPTIAPYLLPDVLRGFSTEFPQARLLVQEQTTDVLLKGCTDGEIDIAIVALPIVSKYLKTEALLEEELWLILPPGHPLNARKNIRVSDVESCPFVLLNEAHCLSDNIVAFCRHRAIQPVAVERTSQLATVQELVSLAHGVSFIPDMAKVRDDSSRRVYRRIAGVKPMRTIAMVWNPYRFQSKLLETFKQHLRGLTAPGK</sequence>
<dbReference type="AlphaFoldDB" id="A0A518G282"/>